<dbReference type="EMBL" id="MT310865">
    <property type="protein sequence ID" value="QJD50887.1"/>
    <property type="molecule type" value="Genomic_DNA"/>
</dbReference>
<accession>A0A6M3SYM1</accession>
<dbReference type="GeneID" id="65125662"/>
<keyword evidence="3" id="KW-1185">Reference proteome</keyword>
<organism evidence="2 3">
    <name type="scientific">Streptomyces phage Bmoc</name>
    <dbReference type="NCBI Taxonomy" id="2725629"/>
    <lineage>
        <taxon>Viruses</taxon>
        <taxon>Duplodnaviria</taxon>
        <taxon>Heunggongvirae</taxon>
        <taxon>Uroviricota</taxon>
        <taxon>Caudoviricetes</taxon>
        <taxon>Stanwilliamsviridae</taxon>
        <taxon>Boydwoodruffvirinae</taxon>
        <taxon>Samistivirus</taxon>
        <taxon>Samistivirus bmoc</taxon>
    </lineage>
</organism>
<dbReference type="KEGG" id="vg:65125662"/>
<dbReference type="RefSeq" id="YP_010107538.1">
    <property type="nucleotide sequence ID" value="NC_055842.1"/>
</dbReference>
<dbReference type="Pfam" id="PF24024">
    <property type="entry name" value="DUF7336"/>
    <property type="match status" value="1"/>
</dbReference>
<reference evidence="2 3" key="1">
    <citation type="submission" date="2020-04" db="EMBL/GenBank/DDBJ databases">
        <authorList>
            <person name="Angtuaco S.E."/>
            <person name="Chung R.C."/>
            <person name="Hung A.H."/>
            <person name="Eghdamian A."/>
            <person name="Zhu L."/>
            <person name="Shaffer C.D."/>
            <person name="Weston-Hafer K.A."/>
            <person name="Garlena R.A."/>
            <person name="Russell D.A."/>
            <person name="Pope W.H."/>
            <person name="Jacobs-Sera D."/>
            <person name="Hatfull G.F."/>
        </authorList>
    </citation>
    <scope>NUCLEOTIDE SEQUENCE [LARGE SCALE GENOMIC DNA]</scope>
</reference>
<evidence type="ECO:0000313" key="3">
    <source>
        <dbReference type="Proteomes" id="UP000502409"/>
    </source>
</evidence>
<feature type="domain" description="DUF7336" evidence="1">
    <location>
        <begin position="1"/>
        <end position="43"/>
    </location>
</feature>
<protein>
    <recommendedName>
        <fullName evidence="1">DUF7336 domain-containing protein</fullName>
    </recommendedName>
</protein>
<evidence type="ECO:0000259" key="1">
    <source>
        <dbReference type="Pfam" id="PF24024"/>
    </source>
</evidence>
<name>A0A6M3SYM1_9CAUD</name>
<proteinExistence type="predicted"/>
<evidence type="ECO:0000313" key="2">
    <source>
        <dbReference type="EMBL" id="QJD50887.1"/>
    </source>
</evidence>
<sequence>MKVWLIVDGCGCGWYDGEVIKGAYTSEKKAKEALDNIEDGYYLDIKELVVE</sequence>
<dbReference type="InterPro" id="IPR055760">
    <property type="entry name" value="DUF7336"/>
</dbReference>
<gene>
    <name evidence="2" type="primary">160</name>
    <name evidence="2" type="ORF">SEA_BMOC_160</name>
</gene>
<dbReference type="Proteomes" id="UP000502409">
    <property type="component" value="Genome"/>
</dbReference>